<dbReference type="RefSeq" id="WP_261854358.1">
    <property type="nucleotide sequence ID" value="NZ_BQXY01000012.1"/>
</dbReference>
<organism evidence="1 2">
    <name type="scientific">Clostridium folliculivorans</name>
    <dbReference type="NCBI Taxonomy" id="2886038"/>
    <lineage>
        <taxon>Bacteria</taxon>
        <taxon>Bacillati</taxon>
        <taxon>Bacillota</taxon>
        <taxon>Clostridia</taxon>
        <taxon>Eubacteriales</taxon>
        <taxon>Clostridiaceae</taxon>
        <taxon>Clostridium</taxon>
    </lineage>
</organism>
<reference evidence="1" key="1">
    <citation type="journal article" date="2023" name="Int. J. Syst. Evol. Microbiol.">
        <title>&lt;i&gt;Clostridium folliculivorans&lt;/i&gt; sp. nov., isolated from soil samples of an organic paddy in Japan.</title>
        <authorList>
            <person name="Tazawa J."/>
            <person name="Kobayashi H."/>
            <person name="Tanizawa Y."/>
            <person name="Uchino A."/>
            <person name="Tanaka F."/>
            <person name="Urashima Y."/>
            <person name="Miura S."/>
            <person name="Sakamoto M."/>
            <person name="Ohkuma M."/>
            <person name="Tohno M."/>
        </authorList>
    </citation>
    <scope>NUCLEOTIDE SEQUENCE</scope>
    <source>
        <strain evidence="1">D1-1</strain>
    </source>
</reference>
<dbReference type="EMBL" id="BQXY01000012">
    <property type="protein sequence ID" value="GKU27499.1"/>
    <property type="molecule type" value="Genomic_DNA"/>
</dbReference>
<dbReference type="AlphaFoldDB" id="A0A9W5Y6J3"/>
<accession>A0A9W5Y6J3</accession>
<evidence type="ECO:0000313" key="1">
    <source>
        <dbReference type="EMBL" id="GKU27499.1"/>
    </source>
</evidence>
<gene>
    <name evidence="1" type="ORF">CFOLD11_43260</name>
</gene>
<comment type="caution">
    <text evidence="1">The sequence shown here is derived from an EMBL/GenBank/DDBJ whole genome shotgun (WGS) entry which is preliminary data.</text>
</comment>
<sequence length="78" mass="9822">MEFEKSFHADLIYHLFAHMNLIDNASNLFDKEYIEHIKYLKFRMNKEHYLEEELYDLTDKYLNRFERLSMLNFIPYDY</sequence>
<keyword evidence="2" id="KW-1185">Reference proteome</keyword>
<proteinExistence type="predicted"/>
<evidence type="ECO:0000313" key="2">
    <source>
        <dbReference type="Proteomes" id="UP001057868"/>
    </source>
</evidence>
<protein>
    <submittedName>
        <fullName evidence="1">Uncharacterized protein</fullName>
    </submittedName>
</protein>
<name>A0A9W5Y6J3_9CLOT</name>
<dbReference type="Proteomes" id="UP001057868">
    <property type="component" value="Unassembled WGS sequence"/>
</dbReference>